<accession>A0A6C0EMY7</accession>
<evidence type="ECO:0000313" key="1">
    <source>
        <dbReference type="EMBL" id="QHT28725.1"/>
    </source>
</evidence>
<proteinExistence type="predicted"/>
<name>A0A6C0EMY7_9ZZZZ</name>
<reference evidence="1" key="1">
    <citation type="journal article" date="2020" name="Nature">
        <title>Giant virus diversity and host interactions through global metagenomics.</title>
        <authorList>
            <person name="Schulz F."/>
            <person name="Roux S."/>
            <person name="Paez-Espino D."/>
            <person name="Jungbluth S."/>
            <person name="Walsh D.A."/>
            <person name="Denef V.J."/>
            <person name="McMahon K.D."/>
            <person name="Konstantinidis K.T."/>
            <person name="Eloe-Fadrosh E.A."/>
            <person name="Kyrpides N.C."/>
            <person name="Woyke T."/>
        </authorList>
    </citation>
    <scope>NUCLEOTIDE SEQUENCE</scope>
    <source>
        <strain evidence="1">GVMAG-M-3300001351-8</strain>
    </source>
</reference>
<organism evidence="1">
    <name type="scientific">viral metagenome</name>
    <dbReference type="NCBI Taxonomy" id="1070528"/>
    <lineage>
        <taxon>unclassified sequences</taxon>
        <taxon>metagenomes</taxon>
        <taxon>organismal metagenomes</taxon>
    </lineage>
</organism>
<sequence length="39" mass="4892">MRDYFEKALYEYVKRISGDNDYNKNEIRWMNYMALYSLS</sequence>
<protein>
    <submittedName>
        <fullName evidence="1">Uncharacterized protein</fullName>
    </submittedName>
</protein>
<dbReference type="AlphaFoldDB" id="A0A6C0EMY7"/>
<dbReference type="EMBL" id="MN738864">
    <property type="protein sequence ID" value="QHT28725.1"/>
    <property type="molecule type" value="Genomic_DNA"/>
</dbReference>